<name>A0A9N9TDW9_DIABA</name>
<evidence type="ECO:0000313" key="3">
    <source>
        <dbReference type="Proteomes" id="UP001153709"/>
    </source>
</evidence>
<evidence type="ECO:0000256" key="1">
    <source>
        <dbReference type="SAM" id="MobiDB-lite"/>
    </source>
</evidence>
<dbReference type="Pfam" id="PF06784">
    <property type="entry name" value="UPF0240"/>
    <property type="match status" value="1"/>
</dbReference>
<protein>
    <recommendedName>
        <fullName evidence="4">Protein NDUFAF4 homolog</fullName>
    </recommendedName>
</protein>
<dbReference type="PANTHER" id="PTHR13338:SF4">
    <property type="entry name" value="NADH DEHYDROGENASE [UBIQUINONE] 1 ALPHA SUBCOMPLEX ASSEMBLY FACTOR 4"/>
    <property type="match status" value="1"/>
</dbReference>
<dbReference type="GO" id="GO:0032981">
    <property type="term" value="P:mitochondrial respiratory chain complex I assembly"/>
    <property type="evidence" value="ECO:0007669"/>
    <property type="project" value="InterPro"/>
</dbReference>
<organism evidence="2 3">
    <name type="scientific">Diabrotica balteata</name>
    <name type="common">Banded cucumber beetle</name>
    <dbReference type="NCBI Taxonomy" id="107213"/>
    <lineage>
        <taxon>Eukaryota</taxon>
        <taxon>Metazoa</taxon>
        <taxon>Ecdysozoa</taxon>
        <taxon>Arthropoda</taxon>
        <taxon>Hexapoda</taxon>
        <taxon>Insecta</taxon>
        <taxon>Pterygota</taxon>
        <taxon>Neoptera</taxon>
        <taxon>Endopterygota</taxon>
        <taxon>Coleoptera</taxon>
        <taxon>Polyphaga</taxon>
        <taxon>Cucujiformia</taxon>
        <taxon>Chrysomeloidea</taxon>
        <taxon>Chrysomelidae</taxon>
        <taxon>Galerucinae</taxon>
        <taxon>Diabroticina</taxon>
        <taxon>Diabroticites</taxon>
        <taxon>Diabrotica</taxon>
    </lineage>
</organism>
<reference evidence="2" key="1">
    <citation type="submission" date="2022-01" db="EMBL/GenBank/DDBJ databases">
        <authorList>
            <person name="King R."/>
        </authorList>
    </citation>
    <scope>NUCLEOTIDE SEQUENCE</scope>
</reference>
<dbReference type="EMBL" id="OU898284">
    <property type="protein sequence ID" value="CAG9840941.1"/>
    <property type="molecule type" value="Genomic_DNA"/>
</dbReference>
<dbReference type="Proteomes" id="UP001153709">
    <property type="component" value="Chromosome 9"/>
</dbReference>
<sequence>MGKAYSSLKNPLKNFNLESRAHKVISQPKPIPAPRHKREQDQYDRMLQEYPKEFEESLKKNEELDKNLKSVFVTSQDQNINIKPEANPNRPLPTDRSQVVPSLYGIKEPEPNKVPIGRITLGNVLEFISKYQGDPKNYNAKVIAEKYTLQEATVRNILKYFRVFEVYLPQERTKTNAKFVGPSMPRVHIIKEFKKQLPKPDSEEKT</sequence>
<gene>
    <name evidence="2" type="ORF">DIABBA_LOCUS13549</name>
</gene>
<dbReference type="OrthoDB" id="2434756at2759"/>
<proteinExistence type="predicted"/>
<dbReference type="GO" id="GO:0005739">
    <property type="term" value="C:mitochondrion"/>
    <property type="evidence" value="ECO:0007669"/>
    <property type="project" value="TreeGrafter"/>
</dbReference>
<dbReference type="AlphaFoldDB" id="A0A9N9TDW9"/>
<accession>A0A9N9TDW9</accession>
<dbReference type="InterPro" id="IPR009622">
    <property type="entry name" value="NDUFAF4"/>
</dbReference>
<evidence type="ECO:0008006" key="4">
    <source>
        <dbReference type="Google" id="ProtNLM"/>
    </source>
</evidence>
<keyword evidence="3" id="KW-1185">Reference proteome</keyword>
<evidence type="ECO:0000313" key="2">
    <source>
        <dbReference type="EMBL" id="CAG9840941.1"/>
    </source>
</evidence>
<feature type="region of interest" description="Disordered" evidence="1">
    <location>
        <begin position="19"/>
        <end position="40"/>
    </location>
</feature>
<dbReference type="PANTHER" id="PTHR13338">
    <property type="entry name" value="UPF0240 PROTEIN"/>
    <property type="match status" value="1"/>
</dbReference>